<feature type="transmembrane region" description="Helical" evidence="1">
    <location>
        <begin position="91"/>
        <end position="109"/>
    </location>
</feature>
<keyword evidence="1" id="KW-0812">Transmembrane</keyword>
<accession>A0ABV6L8A3</accession>
<evidence type="ECO:0000313" key="2">
    <source>
        <dbReference type="EMBL" id="MFC0515682.1"/>
    </source>
</evidence>
<sequence>MNKIFNQKLKGFALANAFAIVLISITAYFKPESALLVFSEFIIIPILIGLIIAYFLRNLPAISTRKLVGYSCYNTIIIIALSAIFLHEGVICLVIVSPLLIVFIFLGMLGGRSMFHRDNEILNVSVFGLLMLVFIVDSLSKHNYTNMVADEVVINAPVSEVWKHVVAYKRIEAPNKYWLFQIGMPSPVESTAEGYYLGAKRKCIFSNGYVFDEKIVTYDVNKNLTFDITNQPRDPEIMGHIDILRGQFLLHDNGDNTTTLIGNSWYKLYVFPTWYYDIWAKSITRNVHLRVMEHIKQLSEEK</sequence>
<evidence type="ECO:0000313" key="3">
    <source>
        <dbReference type="Proteomes" id="UP001589828"/>
    </source>
</evidence>
<keyword evidence="1" id="KW-0472">Membrane</keyword>
<evidence type="ECO:0000256" key="1">
    <source>
        <dbReference type="SAM" id="Phobius"/>
    </source>
</evidence>
<feature type="transmembrane region" description="Helical" evidence="1">
    <location>
        <begin position="67"/>
        <end position="85"/>
    </location>
</feature>
<dbReference type="SUPFAM" id="SSF55961">
    <property type="entry name" value="Bet v1-like"/>
    <property type="match status" value="1"/>
</dbReference>
<dbReference type="RefSeq" id="WP_377023497.1">
    <property type="nucleotide sequence ID" value="NZ_JBHLTS010000022.1"/>
</dbReference>
<reference evidence="2 3" key="1">
    <citation type="submission" date="2024-09" db="EMBL/GenBank/DDBJ databases">
        <authorList>
            <person name="Sun Q."/>
            <person name="Mori K."/>
        </authorList>
    </citation>
    <scope>NUCLEOTIDE SEQUENCE [LARGE SCALE GENOMIC DNA]</scope>
    <source>
        <strain evidence="2 3">NCAIM B.02415</strain>
    </source>
</reference>
<organism evidence="2 3">
    <name type="scientific">Mucilaginibacter angelicae</name>
    <dbReference type="NCBI Taxonomy" id="869718"/>
    <lineage>
        <taxon>Bacteria</taxon>
        <taxon>Pseudomonadati</taxon>
        <taxon>Bacteroidota</taxon>
        <taxon>Sphingobacteriia</taxon>
        <taxon>Sphingobacteriales</taxon>
        <taxon>Sphingobacteriaceae</taxon>
        <taxon>Mucilaginibacter</taxon>
    </lineage>
</organism>
<dbReference type="InterPro" id="IPR023393">
    <property type="entry name" value="START-like_dom_sf"/>
</dbReference>
<keyword evidence="3" id="KW-1185">Reference proteome</keyword>
<dbReference type="Proteomes" id="UP001589828">
    <property type="component" value="Unassembled WGS sequence"/>
</dbReference>
<comment type="caution">
    <text evidence="2">The sequence shown here is derived from an EMBL/GenBank/DDBJ whole genome shotgun (WGS) entry which is preliminary data.</text>
</comment>
<dbReference type="Gene3D" id="3.30.530.20">
    <property type="match status" value="1"/>
</dbReference>
<feature type="transmembrane region" description="Helical" evidence="1">
    <location>
        <begin position="121"/>
        <end position="139"/>
    </location>
</feature>
<proteinExistence type="predicted"/>
<name>A0ABV6L8A3_9SPHI</name>
<protein>
    <recommendedName>
        <fullName evidence="4">SRPBCC family protein</fullName>
    </recommendedName>
</protein>
<feature type="transmembrane region" description="Helical" evidence="1">
    <location>
        <begin position="12"/>
        <end position="29"/>
    </location>
</feature>
<keyword evidence="1" id="KW-1133">Transmembrane helix</keyword>
<dbReference type="EMBL" id="JBHLTS010000022">
    <property type="protein sequence ID" value="MFC0515682.1"/>
    <property type="molecule type" value="Genomic_DNA"/>
</dbReference>
<gene>
    <name evidence="2" type="ORF">ACFFGT_15790</name>
</gene>
<feature type="transmembrane region" description="Helical" evidence="1">
    <location>
        <begin position="35"/>
        <end position="55"/>
    </location>
</feature>
<evidence type="ECO:0008006" key="4">
    <source>
        <dbReference type="Google" id="ProtNLM"/>
    </source>
</evidence>